<evidence type="ECO:0000313" key="1">
    <source>
        <dbReference type="EMBL" id="VVN96958.1"/>
    </source>
</evidence>
<reference evidence="1 2" key="1">
    <citation type="submission" date="2019-09" db="EMBL/GenBank/DDBJ databases">
        <authorList>
            <person name="Chandra G."/>
            <person name="Truman W A."/>
        </authorList>
    </citation>
    <scope>NUCLEOTIDE SEQUENCE [LARGE SCALE GENOMIC DNA]</scope>
    <source>
        <strain evidence="1">PS833</strain>
    </source>
</reference>
<evidence type="ECO:0008006" key="3">
    <source>
        <dbReference type="Google" id="ProtNLM"/>
    </source>
</evidence>
<dbReference type="Proteomes" id="UP000409037">
    <property type="component" value="Unassembled WGS sequence"/>
</dbReference>
<proteinExistence type="predicted"/>
<dbReference type="RefSeq" id="WP_150798003.1">
    <property type="nucleotide sequence ID" value="NZ_CABVHU010000005.1"/>
</dbReference>
<gene>
    <name evidence="1" type="ORF">PS833_02327</name>
</gene>
<sequence length="474" mass="53478">MPIWDWENFQEVLTSGNYRIVDTGPLHGPINSFHIGRDEQLRIVLTTFSDGDATAPPNNIVEGQLRINTDSIKFESLFGSIVLGVGVTSLNHTVHRNHKTGTSSTEERSIIHSLERNSQITPAEMTIDWVINLDDSLLHWPHSKSTKTTEIEILHHREWGEEFNLSSEVKHHSIGHSCLHLTIDGIEFAVGTCKTAAEPKLKAGYILYKGEVPQSQRSKIMDCVSFALGVCLIPIGYATFNRDGRPNAFKAIAGYTQKGQVFSMNTLPPAPLGFQYIHEVDPAVIHRMVAGLYKNYETLNLKSLFWGYWHARTAPVHIAAVHYGALIEALQKRFTEHADDKSISKIVEKEEWALLKSGLVAALKESGIQGMTHQIFLEHIHNLNRVPQKIFMQRFLAKVGIALGEHELRAWQQRNHAAHGNEIVGDGYTQTIRETKLLMAVFHRMLLKITNSTDYYFDYFTLGFPKRLLSEPAS</sequence>
<dbReference type="OrthoDB" id="7033141at2"/>
<dbReference type="AlphaFoldDB" id="A0A5E7BXN9"/>
<accession>A0A5E7BXN9</accession>
<evidence type="ECO:0000313" key="2">
    <source>
        <dbReference type="Proteomes" id="UP000409037"/>
    </source>
</evidence>
<organism evidence="1 2">
    <name type="scientific">Pseudomonas fluorescens</name>
    <dbReference type="NCBI Taxonomy" id="294"/>
    <lineage>
        <taxon>Bacteria</taxon>
        <taxon>Pseudomonadati</taxon>
        <taxon>Pseudomonadota</taxon>
        <taxon>Gammaproteobacteria</taxon>
        <taxon>Pseudomonadales</taxon>
        <taxon>Pseudomonadaceae</taxon>
        <taxon>Pseudomonas</taxon>
    </lineage>
</organism>
<dbReference type="EMBL" id="CABVHU010000005">
    <property type="protein sequence ID" value="VVN96958.1"/>
    <property type="molecule type" value="Genomic_DNA"/>
</dbReference>
<protein>
    <recommendedName>
        <fullName evidence="3">ApeA N-terminal domain-containing protein</fullName>
    </recommendedName>
</protein>
<name>A0A5E7BXN9_PSEFL</name>